<gene>
    <name evidence="10 11" type="primary">mscL</name>
    <name evidence="11" type="ORF">NYP16_01545</name>
</gene>
<dbReference type="Pfam" id="PF01741">
    <property type="entry name" value="MscL"/>
    <property type="match status" value="1"/>
</dbReference>
<keyword evidence="4 10" id="KW-1003">Cell membrane</keyword>
<dbReference type="InterPro" id="IPR001185">
    <property type="entry name" value="MS_channel"/>
</dbReference>
<evidence type="ECO:0000256" key="4">
    <source>
        <dbReference type="ARBA" id="ARBA00022475"/>
    </source>
</evidence>
<evidence type="ECO:0000256" key="9">
    <source>
        <dbReference type="ARBA" id="ARBA00023303"/>
    </source>
</evidence>
<name>A0A9X3TVP1_9PROT</name>
<dbReference type="PRINTS" id="PR01264">
    <property type="entry name" value="MECHCHANNEL"/>
</dbReference>
<comment type="similarity">
    <text evidence="2 10">Belongs to the MscL family.</text>
</comment>
<feature type="transmembrane region" description="Helical" evidence="10">
    <location>
        <begin position="80"/>
        <end position="101"/>
    </location>
</feature>
<dbReference type="NCBIfam" id="NF010557">
    <property type="entry name" value="PRK13952.1"/>
    <property type="match status" value="1"/>
</dbReference>
<dbReference type="Gene3D" id="1.10.1200.120">
    <property type="entry name" value="Large-conductance mechanosensitive channel, MscL, domain 1"/>
    <property type="match status" value="1"/>
</dbReference>
<comment type="caution">
    <text evidence="11">The sequence shown here is derived from an EMBL/GenBank/DDBJ whole genome shotgun (WGS) entry which is preliminary data.</text>
</comment>
<keyword evidence="8 10" id="KW-0472">Membrane</keyword>
<evidence type="ECO:0000256" key="1">
    <source>
        <dbReference type="ARBA" id="ARBA00004651"/>
    </source>
</evidence>
<dbReference type="PROSITE" id="PS01327">
    <property type="entry name" value="MSCL"/>
    <property type="match status" value="1"/>
</dbReference>
<evidence type="ECO:0000256" key="5">
    <source>
        <dbReference type="ARBA" id="ARBA00022692"/>
    </source>
</evidence>
<dbReference type="InterPro" id="IPR036019">
    <property type="entry name" value="MscL_channel"/>
</dbReference>
<keyword evidence="12" id="KW-1185">Reference proteome</keyword>
<keyword evidence="7 10" id="KW-0406">Ion transport</keyword>
<evidence type="ECO:0000256" key="6">
    <source>
        <dbReference type="ARBA" id="ARBA00022989"/>
    </source>
</evidence>
<evidence type="ECO:0000313" key="12">
    <source>
        <dbReference type="Proteomes" id="UP001141619"/>
    </source>
</evidence>
<protein>
    <recommendedName>
        <fullName evidence="10">Large-conductance mechanosensitive channel</fullName>
    </recommendedName>
</protein>
<evidence type="ECO:0000256" key="8">
    <source>
        <dbReference type="ARBA" id="ARBA00023136"/>
    </source>
</evidence>
<evidence type="ECO:0000256" key="2">
    <source>
        <dbReference type="ARBA" id="ARBA00007254"/>
    </source>
</evidence>
<dbReference type="GO" id="GO:0005886">
    <property type="term" value="C:plasma membrane"/>
    <property type="evidence" value="ECO:0007669"/>
    <property type="project" value="UniProtKB-SubCell"/>
</dbReference>
<dbReference type="SUPFAM" id="SSF81330">
    <property type="entry name" value="Gated mechanosensitive channel"/>
    <property type="match status" value="1"/>
</dbReference>
<keyword evidence="3 10" id="KW-0813">Transport</keyword>
<evidence type="ECO:0000256" key="3">
    <source>
        <dbReference type="ARBA" id="ARBA00022448"/>
    </source>
</evidence>
<comment type="function">
    <text evidence="10">Channel that opens in response to stretch forces in the membrane lipid bilayer. May participate in the regulation of osmotic pressure changes within the cell.</text>
</comment>
<dbReference type="NCBIfam" id="NF001843">
    <property type="entry name" value="PRK00567.1-4"/>
    <property type="match status" value="1"/>
</dbReference>
<reference evidence="11" key="2">
    <citation type="journal article" date="2023" name="Syst. Appl. Microbiol.">
        <title>Govania unica gen. nov., sp. nov., a rare biosphere bacterium that represents a novel family in the class Alphaproteobacteria.</title>
        <authorList>
            <person name="Vandamme P."/>
            <person name="Peeters C."/>
            <person name="Hettiarachchi A."/>
            <person name="Cnockaert M."/>
            <person name="Carlier A."/>
        </authorList>
    </citation>
    <scope>NUCLEOTIDE SEQUENCE</scope>
    <source>
        <strain evidence="11">LMG 31809</strain>
    </source>
</reference>
<dbReference type="Proteomes" id="UP001141619">
    <property type="component" value="Unassembled WGS sequence"/>
</dbReference>
<dbReference type="InterPro" id="IPR037673">
    <property type="entry name" value="MSC/AndL"/>
</dbReference>
<feature type="transmembrane region" description="Helical" evidence="10">
    <location>
        <begin position="12"/>
        <end position="35"/>
    </location>
</feature>
<keyword evidence="5 10" id="KW-0812">Transmembrane</keyword>
<dbReference type="HAMAP" id="MF_00115">
    <property type="entry name" value="MscL"/>
    <property type="match status" value="1"/>
</dbReference>
<evidence type="ECO:0000256" key="7">
    <source>
        <dbReference type="ARBA" id="ARBA00023065"/>
    </source>
</evidence>
<dbReference type="PANTHER" id="PTHR30266:SF2">
    <property type="entry name" value="LARGE-CONDUCTANCE MECHANOSENSITIVE CHANNEL"/>
    <property type="match status" value="1"/>
</dbReference>
<keyword evidence="9 10" id="KW-0407">Ion channel</keyword>
<sequence length="136" mass="14534">MIKEFKEFAMRGNMIDMAVGIIIGAAFGTIVSSLVNDVLMPPIGLLAGGLDFADKFIALNGESYATLAEATKAGAPVIRYGMFINAVINFLIVAFAIFMLIKQVNRFKKAEAVAPAAPAEDVVLLTQIRDLLKAKA</sequence>
<dbReference type="InterPro" id="IPR019823">
    <property type="entry name" value="Mechanosensitive_channel_CS"/>
</dbReference>
<dbReference type="PANTHER" id="PTHR30266">
    <property type="entry name" value="MECHANOSENSITIVE CHANNEL MSCL"/>
    <property type="match status" value="1"/>
</dbReference>
<keyword evidence="10" id="KW-0997">Cell inner membrane</keyword>
<organism evidence="11 12">
    <name type="scientific">Govanella unica</name>
    <dbReference type="NCBI Taxonomy" id="2975056"/>
    <lineage>
        <taxon>Bacteria</taxon>
        <taxon>Pseudomonadati</taxon>
        <taxon>Pseudomonadota</taxon>
        <taxon>Alphaproteobacteria</taxon>
        <taxon>Emcibacterales</taxon>
        <taxon>Govanellaceae</taxon>
        <taxon>Govanella</taxon>
    </lineage>
</organism>
<dbReference type="GO" id="GO:0008381">
    <property type="term" value="F:mechanosensitive monoatomic ion channel activity"/>
    <property type="evidence" value="ECO:0007669"/>
    <property type="project" value="UniProtKB-UniRule"/>
</dbReference>
<evidence type="ECO:0000313" key="11">
    <source>
        <dbReference type="EMBL" id="MDA5192643.1"/>
    </source>
</evidence>
<reference evidence="11" key="1">
    <citation type="submission" date="2022-08" db="EMBL/GenBank/DDBJ databases">
        <authorList>
            <person name="Vandamme P."/>
            <person name="Hettiarachchi A."/>
            <person name="Peeters C."/>
            <person name="Cnockaert M."/>
            <person name="Carlier A."/>
        </authorList>
    </citation>
    <scope>NUCLEOTIDE SEQUENCE</scope>
    <source>
        <strain evidence="11">LMG 31809</strain>
    </source>
</reference>
<dbReference type="EMBL" id="JANWOI010000001">
    <property type="protein sequence ID" value="MDA5192643.1"/>
    <property type="molecule type" value="Genomic_DNA"/>
</dbReference>
<dbReference type="AlphaFoldDB" id="A0A9X3TVP1"/>
<comment type="subcellular location">
    <subcellularLocation>
        <location evidence="10">Cell inner membrane</location>
        <topology evidence="10">Multi-pass membrane protein</topology>
    </subcellularLocation>
    <subcellularLocation>
        <location evidence="1">Cell membrane</location>
        <topology evidence="1">Multi-pass membrane protein</topology>
    </subcellularLocation>
</comment>
<dbReference type="NCBIfam" id="TIGR00220">
    <property type="entry name" value="mscL"/>
    <property type="match status" value="1"/>
</dbReference>
<accession>A0A9X3TVP1</accession>
<keyword evidence="6 10" id="KW-1133">Transmembrane helix</keyword>
<proteinExistence type="inferred from homology"/>
<evidence type="ECO:0000256" key="10">
    <source>
        <dbReference type="HAMAP-Rule" id="MF_00115"/>
    </source>
</evidence>
<comment type="subunit">
    <text evidence="10">Homopentamer.</text>
</comment>